<organism evidence="1 2">
    <name type="scientific">Ephemerocybe angulata</name>
    <dbReference type="NCBI Taxonomy" id="980116"/>
    <lineage>
        <taxon>Eukaryota</taxon>
        <taxon>Fungi</taxon>
        <taxon>Dikarya</taxon>
        <taxon>Basidiomycota</taxon>
        <taxon>Agaricomycotina</taxon>
        <taxon>Agaricomycetes</taxon>
        <taxon>Agaricomycetidae</taxon>
        <taxon>Agaricales</taxon>
        <taxon>Agaricineae</taxon>
        <taxon>Psathyrellaceae</taxon>
        <taxon>Ephemerocybe</taxon>
    </lineage>
</organism>
<dbReference type="Proteomes" id="UP000521943">
    <property type="component" value="Unassembled WGS sequence"/>
</dbReference>
<evidence type="ECO:0000313" key="1">
    <source>
        <dbReference type="EMBL" id="KAF6750369.1"/>
    </source>
</evidence>
<dbReference type="AlphaFoldDB" id="A0A8H6HNP1"/>
<protein>
    <submittedName>
        <fullName evidence="1">Uncharacterized protein</fullName>
    </submittedName>
</protein>
<accession>A0A8H6HNP1</accession>
<proteinExistence type="predicted"/>
<dbReference type="OrthoDB" id="2750929at2759"/>
<comment type="caution">
    <text evidence="1">The sequence shown here is derived from an EMBL/GenBank/DDBJ whole genome shotgun (WGS) entry which is preliminary data.</text>
</comment>
<evidence type="ECO:0000313" key="2">
    <source>
        <dbReference type="Proteomes" id="UP000521943"/>
    </source>
</evidence>
<gene>
    <name evidence="1" type="ORF">DFP72DRAFT_1172950</name>
</gene>
<dbReference type="EMBL" id="JACGCI010000057">
    <property type="protein sequence ID" value="KAF6750369.1"/>
    <property type="molecule type" value="Genomic_DNA"/>
</dbReference>
<sequence length="410" mass="45848">MVQRFSSSLWRAVHHVRSSGSSSIPTRALGLLASYGIPRGLALDAISTSRKTHGSIQQFRLNSSSASQSDIPKRRSTPVLRIANNLDPRRLLKSDIIDLSGPERPMVKFGTPTDPGCHLTYYWGSTATSHKKVYNYNPFPQGRGFFYFRSRPGLPAGTGEIRFRLVEADSPSDSATDLFARGRDLLEHRGHMPWRLHMLQIYTSKIYRPLRSLLLQQGLISQAQIRDAGQRAIAQGRMVLRHDSTILDTISDTFVIRLPMPTNRMTFIHEECIAPSVQAGFKLFWRDAQGPGPVKGSNAPSRVYEGYAALRFELKKVERIKDFYNVKEGQVVLVLRVVQLFDPVGPDRVPFSLPEGGDFVQGEVAGRYWCMPLDRALKYGILTPSSLKILEELYLGDRASAKFATTGSAP</sequence>
<keyword evidence="2" id="KW-1185">Reference proteome</keyword>
<reference evidence="1 2" key="1">
    <citation type="submission" date="2020-07" db="EMBL/GenBank/DDBJ databases">
        <title>Comparative genomics of pyrophilous fungi reveals a link between fire events and developmental genes.</title>
        <authorList>
            <consortium name="DOE Joint Genome Institute"/>
            <person name="Steindorff A.S."/>
            <person name="Carver A."/>
            <person name="Calhoun S."/>
            <person name="Stillman K."/>
            <person name="Liu H."/>
            <person name="Lipzen A."/>
            <person name="Pangilinan J."/>
            <person name="Labutti K."/>
            <person name="Bruns T.D."/>
            <person name="Grigoriev I.V."/>
        </authorList>
    </citation>
    <scope>NUCLEOTIDE SEQUENCE [LARGE SCALE GENOMIC DNA]</scope>
    <source>
        <strain evidence="1 2">CBS 144469</strain>
    </source>
</reference>
<name>A0A8H6HNP1_9AGAR</name>